<evidence type="ECO:0000313" key="11">
    <source>
        <dbReference type="EMBL" id="SHI57358.1"/>
    </source>
</evidence>
<dbReference type="Proteomes" id="UP000184290">
    <property type="component" value="Unassembled WGS sequence"/>
</dbReference>
<dbReference type="InterPro" id="IPR004358">
    <property type="entry name" value="Sig_transdc_His_kin-like_C"/>
</dbReference>
<dbReference type="PANTHER" id="PTHR42878:SF7">
    <property type="entry name" value="SENSOR HISTIDINE KINASE GLRK"/>
    <property type="match status" value="1"/>
</dbReference>
<proteinExistence type="predicted"/>
<dbReference type="CDD" id="cd00075">
    <property type="entry name" value="HATPase"/>
    <property type="match status" value="1"/>
</dbReference>
<dbReference type="CDD" id="cd00082">
    <property type="entry name" value="HisKA"/>
    <property type="match status" value="1"/>
</dbReference>
<evidence type="ECO:0000256" key="2">
    <source>
        <dbReference type="ARBA" id="ARBA00012438"/>
    </source>
</evidence>
<dbReference type="InterPro" id="IPR003661">
    <property type="entry name" value="HisK_dim/P_dom"/>
</dbReference>
<dbReference type="SMART" id="SM00065">
    <property type="entry name" value="GAF"/>
    <property type="match status" value="1"/>
</dbReference>
<dbReference type="Gene3D" id="3.30.450.40">
    <property type="match status" value="1"/>
</dbReference>
<feature type="domain" description="Histidine kinase" evidence="10">
    <location>
        <begin position="236"/>
        <end position="448"/>
    </location>
</feature>
<accession>A0ABY1I402</accession>
<feature type="region of interest" description="Disordered" evidence="9">
    <location>
        <begin position="175"/>
        <end position="204"/>
    </location>
</feature>
<reference evidence="11 12" key="1">
    <citation type="submission" date="2016-11" db="EMBL/GenBank/DDBJ databases">
        <authorList>
            <person name="Varghese N."/>
            <person name="Submissions S."/>
        </authorList>
    </citation>
    <scope>NUCLEOTIDE SEQUENCE [LARGE SCALE GENOMIC DNA]</scope>
    <source>
        <strain evidence="11 12">DSM 21988</strain>
    </source>
</reference>
<name>A0ABY1I402_9HYPH</name>
<evidence type="ECO:0000256" key="7">
    <source>
        <dbReference type="ARBA" id="ARBA00022840"/>
    </source>
</evidence>
<keyword evidence="12" id="KW-1185">Reference proteome</keyword>
<dbReference type="PANTHER" id="PTHR42878">
    <property type="entry name" value="TWO-COMPONENT HISTIDINE KINASE"/>
    <property type="match status" value="1"/>
</dbReference>
<evidence type="ECO:0000256" key="1">
    <source>
        <dbReference type="ARBA" id="ARBA00000085"/>
    </source>
</evidence>
<dbReference type="GO" id="GO:0016301">
    <property type="term" value="F:kinase activity"/>
    <property type="evidence" value="ECO:0007669"/>
    <property type="project" value="UniProtKB-KW"/>
</dbReference>
<dbReference type="InterPro" id="IPR036890">
    <property type="entry name" value="HATPase_C_sf"/>
</dbReference>
<dbReference type="PROSITE" id="PS50109">
    <property type="entry name" value="HIS_KIN"/>
    <property type="match status" value="1"/>
</dbReference>
<dbReference type="InterPro" id="IPR003594">
    <property type="entry name" value="HATPase_dom"/>
</dbReference>
<gene>
    <name evidence="11" type="ORF">SAMN02745911_0550</name>
</gene>
<dbReference type="SUPFAM" id="SSF55781">
    <property type="entry name" value="GAF domain-like"/>
    <property type="match status" value="1"/>
</dbReference>
<dbReference type="EMBL" id="FQZC01000001">
    <property type="protein sequence ID" value="SHI57358.1"/>
    <property type="molecule type" value="Genomic_DNA"/>
</dbReference>
<dbReference type="InterPro" id="IPR036097">
    <property type="entry name" value="HisK_dim/P_sf"/>
</dbReference>
<evidence type="ECO:0000256" key="4">
    <source>
        <dbReference type="ARBA" id="ARBA00022679"/>
    </source>
</evidence>
<keyword evidence="7" id="KW-0067">ATP-binding</keyword>
<dbReference type="PRINTS" id="PR00344">
    <property type="entry name" value="BCTRLSENSOR"/>
</dbReference>
<evidence type="ECO:0000259" key="10">
    <source>
        <dbReference type="PROSITE" id="PS50109"/>
    </source>
</evidence>
<dbReference type="SUPFAM" id="SSF55874">
    <property type="entry name" value="ATPase domain of HSP90 chaperone/DNA topoisomerase II/histidine kinase"/>
    <property type="match status" value="1"/>
</dbReference>
<dbReference type="Pfam" id="PF02518">
    <property type="entry name" value="HATPase_c"/>
    <property type="match status" value="1"/>
</dbReference>
<evidence type="ECO:0000313" key="12">
    <source>
        <dbReference type="Proteomes" id="UP000184290"/>
    </source>
</evidence>
<dbReference type="SMART" id="SM00387">
    <property type="entry name" value="HATPase_c"/>
    <property type="match status" value="1"/>
</dbReference>
<comment type="caution">
    <text evidence="11">The sequence shown here is derived from an EMBL/GenBank/DDBJ whole genome shotgun (WGS) entry which is preliminary data.</text>
</comment>
<evidence type="ECO:0000256" key="5">
    <source>
        <dbReference type="ARBA" id="ARBA00022741"/>
    </source>
</evidence>
<comment type="catalytic activity">
    <reaction evidence="1">
        <text>ATP + protein L-histidine = ADP + protein N-phospho-L-histidine.</text>
        <dbReference type="EC" id="2.7.13.3"/>
    </reaction>
</comment>
<evidence type="ECO:0000256" key="6">
    <source>
        <dbReference type="ARBA" id="ARBA00022777"/>
    </source>
</evidence>
<keyword evidence="5" id="KW-0547">Nucleotide-binding</keyword>
<evidence type="ECO:0000256" key="3">
    <source>
        <dbReference type="ARBA" id="ARBA00022553"/>
    </source>
</evidence>
<organism evidence="11 12">
    <name type="scientific">Aureimonas altamirensis DSM 21988</name>
    <dbReference type="NCBI Taxonomy" id="1121026"/>
    <lineage>
        <taxon>Bacteria</taxon>
        <taxon>Pseudomonadati</taxon>
        <taxon>Pseudomonadota</taxon>
        <taxon>Alphaproteobacteria</taxon>
        <taxon>Hyphomicrobiales</taxon>
        <taxon>Aurantimonadaceae</taxon>
        <taxon>Aureimonas</taxon>
    </lineage>
</organism>
<keyword evidence="3" id="KW-0597">Phosphoprotein</keyword>
<dbReference type="InterPro" id="IPR003018">
    <property type="entry name" value="GAF"/>
</dbReference>
<keyword evidence="8" id="KW-0902">Two-component regulatory system</keyword>
<dbReference type="InterPro" id="IPR005467">
    <property type="entry name" value="His_kinase_dom"/>
</dbReference>
<evidence type="ECO:0000256" key="9">
    <source>
        <dbReference type="SAM" id="MobiDB-lite"/>
    </source>
</evidence>
<dbReference type="SMART" id="SM00388">
    <property type="entry name" value="HisKA"/>
    <property type="match status" value="1"/>
</dbReference>
<dbReference type="InterPro" id="IPR029016">
    <property type="entry name" value="GAF-like_dom_sf"/>
</dbReference>
<protein>
    <recommendedName>
        <fullName evidence="2">histidine kinase</fullName>
        <ecNumber evidence="2">2.7.13.3</ecNumber>
    </recommendedName>
</protein>
<sequence>MGENESRSVEDILRGIDTIKEIDAVPTILQVVCEATGMGFAAVARVSDSRWIACEVLDNIHFGLMAGGELPVETTICSEIRELRREIVIDHVAEDPDYAAHHTPALYGFQSYISVPIILSTGEVFGTLCAIDPHPRKLKGTAAVGMFRMFAQLIAFHLDAHWKLQDTRSDLARSQSELQASGESLGASREALTRSQSDFHQSQNSLEESRVSLAASQLKLSQELATGELREQFVAVLGHDLRNPLASFASGVKLLSRDEADPKRIRILRLMNESAQRMGGLIDNLLDFARGRLGSGIGIEISQGARIEPVLTKVIDEITSAHPDREIMTDFRLDHTIDVDVDRIGQLFSNLLGNAITHGAPDRPITINATVVGSCFELTVCNSGEAIPDAAMANLFQPFYRGKVRPSQHGLGLGLFIASEIAKAHGGTLTATSDHSETCFTFRMPVAAPGQPN</sequence>
<dbReference type="Pfam" id="PF01590">
    <property type="entry name" value="GAF"/>
    <property type="match status" value="1"/>
</dbReference>
<dbReference type="Gene3D" id="3.30.565.10">
    <property type="entry name" value="Histidine kinase-like ATPase, C-terminal domain"/>
    <property type="match status" value="1"/>
</dbReference>
<dbReference type="SUPFAM" id="SSF47384">
    <property type="entry name" value="Homodimeric domain of signal transducing histidine kinase"/>
    <property type="match status" value="1"/>
</dbReference>
<feature type="compositionally biased region" description="Polar residues" evidence="9">
    <location>
        <begin position="193"/>
        <end position="204"/>
    </location>
</feature>
<dbReference type="Pfam" id="PF00512">
    <property type="entry name" value="HisKA"/>
    <property type="match status" value="1"/>
</dbReference>
<keyword evidence="4" id="KW-0808">Transferase</keyword>
<dbReference type="Gene3D" id="1.10.287.130">
    <property type="match status" value="1"/>
</dbReference>
<dbReference type="EC" id="2.7.13.3" evidence="2"/>
<dbReference type="InterPro" id="IPR050351">
    <property type="entry name" value="BphY/WalK/GraS-like"/>
</dbReference>
<evidence type="ECO:0000256" key="8">
    <source>
        <dbReference type="ARBA" id="ARBA00023012"/>
    </source>
</evidence>
<keyword evidence="6 11" id="KW-0418">Kinase</keyword>